<dbReference type="PANTHER" id="PTHR47235:SF1">
    <property type="entry name" value="BLR6548 PROTEIN"/>
    <property type="match status" value="1"/>
</dbReference>
<proteinExistence type="inferred from homology"/>
<dbReference type="PROSITE" id="PS51257">
    <property type="entry name" value="PROKAR_LIPOPROTEIN"/>
    <property type="match status" value="1"/>
</dbReference>
<protein>
    <submittedName>
        <fullName evidence="6">ABC transporter substrate-binding protein</fullName>
    </submittedName>
</protein>
<name>A0A857LNM5_9ACTN</name>
<dbReference type="EMBL" id="CP045810">
    <property type="protein sequence ID" value="QHN40352.1"/>
    <property type="molecule type" value="Genomic_DNA"/>
</dbReference>
<comment type="similarity">
    <text evidence="1">Belongs to the leucine-binding protein family.</text>
</comment>
<feature type="compositionally biased region" description="Acidic residues" evidence="3">
    <location>
        <begin position="408"/>
        <end position="421"/>
    </location>
</feature>
<dbReference type="RefSeq" id="WP_005182024.1">
    <property type="nucleotide sequence ID" value="NZ_CP045804.1"/>
</dbReference>
<accession>A0A857LNM5</accession>
<dbReference type="AlphaFoldDB" id="A0A857LNM5"/>
<keyword evidence="2 4" id="KW-0732">Signal</keyword>
<evidence type="ECO:0000259" key="5">
    <source>
        <dbReference type="Pfam" id="PF13458"/>
    </source>
</evidence>
<sequence length="433" mass="46097">MKSTIGRPRWRRNAVAAMTASLALVASACGGPGGGGSGDGDATGVTDDTIKIGSTQPLTGPAAPGYAPISKAMKAYYSYVNDNGGVNGRKIALTVEDDAYNPAQTLEKTRKLVQQDKVFAMVGSLGTAPHSTVLDFLNENKVPDLMVSSGSMSWNQPEKYPWTFGWQVDYWREGKIMANYVKENFAGKKYCTFGQSDDLGSDGAAGVESVLGKGALKVKEQYSATNQNVAPQIGKLQAGGCEVIFSFAIPGFTSLALGTAAKLGYSPQWVMSSVGADPVALKGYLGANAEALLKPTIGISYMPLLDDDNPWIDLFKEIHEKYNKGQVLDMTTLHGYMMSYAALQPIAAAGKDLTREGVIEALEKGIDRGPSSTPFAYSKDNHAGQTGAFMTKLEGLTPVRITPTYVTDDSDGPIEKFEDDPEPVKNKGIPTAD</sequence>
<feature type="chain" id="PRO_5043814887" evidence="4">
    <location>
        <begin position="29"/>
        <end position="433"/>
    </location>
</feature>
<organism evidence="6">
    <name type="scientific">Gordonia amarae</name>
    <dbReference type="NCBI Taxonomy" id="36821"/>
    <lineage>
        <taxon>Bacteria</taxon>
        <taxon>Bacillati</taxon>
        <taxon>Actinomycetota</taxon>
        <taxon>Actinomycetes</taxon>
        <taxon>Mycobacteriales</taxon>
        <taxon>Gordoniaceae</taxon>
        <taxon>Gordonia</taxon>
    </lineage>
</organism>
<feature type="domain" description="Leucine-binding protein" evidence="5">
    <location>
        <begin position="49"/>
        <end position="390"/>
    </location>
</feature>
<dbReference type="InterPro" id="IPR028082">
    <property type="entry name" value="Peripla_BP_I"/>
</dbReference>
<feature type="region of interest" description="Disordered" evidence="3">
    <location>
        <begin position="404"/>
        <end position="433"/>
    </location>
</feature>
<gene>
    <name evidence="6" type="ORF">GII30_15415</name>
</gene>
<dbReference type="PANTHER" id="PTHR47235">
    <property type="entry name" value="BLR6548 PROTEIN"/>
    <property type="match status" value="1"/>
</dbReference>
<evidence type="ECO:0000256" key="1">
    <source>
        <dbReference type="ARBA" id="ARBA00010062"/>
    </source>
</evidence>
<dbReference type="CDD" id="cd06343">
    <property type="entry name" value="PBP1_ABC_ligand_binding-like"/>
    <property type="match status" value="1"/>
</dbReference>
<evidence type="ECO:0000313" key="6">
    <source>
        <dbReference type="EMBL" id="QHN40352.1"/>
    </source>
</evidence>
<dbReference type="InterPro" id="IPR028081">
    <property type="entry name" value="Leu-bd"/>
</dbReference>
<dbReference type="Pfam" id="PF13458">
    <property type="entry name" value="Peripla_BP_6"/>
    <property type="match status" value="1"/>
</dbReference>
<dbReference type="Gene3D" id="3.40.50.2300">
    <property type="match status" value="2"/>
</dbReference>
<evidence type="ECO:0000256" key="4">
    <source>
        <dbReference type="SAM" id="SignalP"/>
    </source>
</evidence>
<evidence type="ECO:0000256" key="2">
    <source>
        <dbReference type="ARBA" id="ARBA00022729"/>
    </source>
</evidence>
<feature type="signal peptide" evidence="4">
    <location>
        <begin position="1"/>
        <end position="28"/>
    </location>
</feature>
<evidence type="ECO:0000256" key="3">
    <source>
        <dbReference type="SAM" id="MobiDB-lite"/>
    </source>
</evidence>
<dbReference type="SUPFAM" id="SSF53822">
    <property type="entry name" value="Periplasmic binding protein-like I"/>
    <property type="match status" value="1"/>
</dbReference>
<reference evidence="6" key="1">
    <citation type="journal article" date="2021" name="Nat. Microbiol.">
        <title>Cocultivation of an ultrasmall environmental parasitic bacterium with lytic ability against bacteria associated with wastewater foams.</title>
        <authorList>
            <person name="Batinovic S."/>
            <person name="Rose J.J.A."/>
            <person name="Ratcliffe J."/>
            <person name="Seviour R.J."/>
            <person name="Petrovski S."/>
        </authorList>
    </citation>
    <scope>NUCLEOTIDE SEQUENCE</scope>
    <source>
        <strain evidence="6">CON44</strain>
    </source>
</reference>